<keyword evidence="2" id="KW-1185">Reference proteome</keyword>
<dbReference type="AlphaFoldDB" id="A0AAV2MWW3"/>
<name>A0AAV2MWW3_9HYME</name>
<protein>
    <submittedName>
        <fullName evidence="1">Uncharacterized protein</fullName>
    </submittedName>
</protein>
<sequence>MAENRLHCFICGIVQRPRVLGRIPVDDPENRREIINRFRRNLGRPLADIDENLAFVWLVVAPSMMKCDSKMMNHTQD</sequence>
<reference evidence="1" key="1">
    <citation type="submission" date="2024-04" db="EMBL/GenBank/DDBJ databases">
        <authorList>
            <consortium name="Molecular Ecology Group"/>
        </authorList>
    </citation>
    <scope>NUCLEOTIDE SEQUENCE</scope>
</reference>
<evidence type="ECO:0000313" key="2">
    <source>
        <dbReference type="Proteomes" id="UP001497644"/>
    </source>
</evidence>
<proteinExistence type="predicted"/>
<dbReference type="Proteomes" id="UP001497644">
    <property type="component" value="Unassembled WGS sequence"/>
</dbReference>
<organism evidence="1 2">
    <name type="scientific">Lasius platythorax</name>
    <dbReference type="NCBI Taxonomy" id="488582"/>
    <lineage>
        <taxon>Eukaryota</taxon>
        <taxon>Metazoa</taxon>
        <taxon>Ecdysozoa</taxon>
        <taxon>Arthropoda</taxon>
        <taxon>Hexapoda</taxon>
        <taxon>Insecta</taxon>
        <taxon>Pterygota</taxon>
        <taxon>Neoptera</taxon>
        <taxon>Endopterygota</taxon>
        <taxon>Hymenoptera</taxon>
        <taxon>Apocrita</taxon>
        <taxon>Aculeata</taxon>
        <taxon>Formicoidea</taxon>
        <taxon>Formicidae</taxon>
        <taxon>Formicinae</taxon>
        <taxon>Lasius</taxon>
        <taxon>Lasius</taxon>
    </lineage>
</organism>
<accession>A0AAV2MWW3</accession>
<gene>
    <name evidence="1" type="ORF">LPLAT_LOCUS5209</name>
</gene>
<comment type="caution">
    <text evidence="1">The sequence shown here is derived from an EMBL/GenBank/DDBJ whole genome shotgun (WGS) entry which is preliminary data.</text>
</comment>
<evidence type="ECO:0000313" key="1">
    <source>
        <dbReference type="EMBL" id="CAL1671785.1"/>
    </source>
</evidence>
<dbReference type="EMBL" id="CAXIPU020000424">
    <property type="protein sequence ID" value="CAL1671785.1"/>
    <property type="molecule type" value="Genomic_DNA"/>
</dbReference>